<keyword evidence="1" id="KW-0472">Membrane</keyword>
<feature type="transmembrane region" description="Helical" evidence="1">
    <location>
        <begin position="52"/>
        <end position="74"/>
    </location>
</feature>
<reference evidence="2 3" key="1">
    <citation type="submission" date="2015-01" db="EMBL/GenBank/DDBJ databases">
        <title>The Genome Sequence of Fonsecaea multimorphosa CBS 102226.</title>
        <authorList>
            <consortium name="The Broad Institute Genomics Platform"/>
            <person name="Cuomo C."/>
            <person name="de Hoog S."/>
            <person name="Gorbushina A."/>
            <person name="Stielow B."/>
            <person name="Teixiera M."/>
            <person name="Abouelleil A."/>
            <person name="Chapman S.B."/>
            <person name="Priest M."/>
            <person name="Young S.K."/>
            <person name="Wortman J."/>
            <person name="Nusbaum C."/>
            <person name="Birren B."/>
        </authorList>
    </citation>
    <scope>NUCLEOTIDE SEQUENCE [LARGE SCALE GENOMIC DNA]</scope>
    <source>
        <strain evidence="2 3">CBS 102226</strain>
    </source>
</reference>
<dbReference type="InterPro" id="IPR053008">
    <property type="entry name" value="Phomopsin_biosynth_assoc"/>
</dbReference>
<dbReference type="VEuPathDB" id="FungiDB:Z520_07801"/>
<protein>
    <submittedName>
        <fullName evidence="2">Uncharacterized protein</fullName>
    </submittedName>
</protein>
<gene>
    <name evidence="2" type="ORF">Z520_07801</name>
</gene>
<keyword evidence="1" id="KW-1133">Transmembrane helix</keyword>
<dbReference type="GeneID" id="27713547"/>
<evidence type="ECO:0000256" key="1">
    <source>
        <dbReference type="SAM" id="Phobius"/>
    </source>
</evidence>
<dbReference type="AlphaFoldDB" id="A0A0D2H3W8"/>
<evidence type="ECO:0000313" key="3">
    <source>
        <dbReference type="Proteomes" id="UP000053411"/>
    </source>
</evidence>
<dbReference type="PANTHER" id="PTHR35896">
    <property type="entry name" value="IG-LIKE DOMAIN-CONTAINING PROTEIN"/>
    <property type="match status" value="1"/>
</dbReference>
<keyword evidence="3" id="KW-1185">Reference proteome</keyword>
<dbReference type="OrthoDB" id="3501153at2759"/>
<organism evidence="2 3">
    <name type="scientific">Fonsecaea multimorphosa CBS 102226</name>
    <dbReference type="NCBI Taxonomy" id="1442371"/>
    <lineage>
        <taxon>Eukaryota</taxon>
        <taxon>Fungi</taxon>
        <taxon>Dikarya</taxon>
        <taxon>Ascomycota</taxon>
        <taxon>Pezizomycotina</taxon>
        <taxon>Eurotiomycetes</taxon>
        <taxon>Chaetothyriomycetidae</taxon>
        <taxon>Chaetothyriales</taxon>
        <taxon>Herpotrichiellaceae</taxon>
        <taxon>Fonsecaea</taxon>
    </lineage>
</organism>
<dbReference type="RefSeq" id="XP_016630658.1">
    <property type="nucleotide sequence ID" value="XM_016778298.1"/>
</dbReference>
<dbReference type="Proteomes" id="UP000053411">
    <property type="component" value="Unassembled WGS sequence"/>
</dbReference>
<dbReference type="STRING" id="1442371.A0A0D2H3W8"/>
<dbReference type="EMBL" id="KN848077">
    <property type="protein sequence ID" value="KIX96535.1"/>
    <property type="molecule type" value="Genomic_DNA"/>
</dbReference>
<evidence type="ECO:0000313" key="2">
    <source>
        <dbReference type="EMBL" id="KIX96535.1"/>
    </source>
</evidence>
<name>A0A0D2H3W8_9EURO</name>
<dbReference type="PANTHER" id="PTHR35896:SF3">
    <property type="entry name" value="MAJOR FACILITATOR SUPERFAMILY TRANSPORTER"/>
    <property type="match status" value="1"/>
</dbReference>
<accession>A0A0D2H3W8</accession>
<proteinExistence type="predicted"/>
<keyword evidence="1" id="KW-0812">Transmembrane</keyword>
<sequence>MILDNVGRRLRYELLPATSAGAEAEDGDGDGDNTGRSIIATGNPWRSDRAKILSMVVVIASVVVLVSLGLRFIIAESATRSNNNAATLSSSSQDCGSTRDSALTRGCVFDIVTFAWVAPACHDRELSAEFGSLRAWGWFLDQNSTQAVPQSEVEDGRFDVVYVSRAQLAYRCVYMWRKLHRAILRRGPLDSFVAQYNTTEYCGRMLLDGHSQKSESVDKSAVLMMSRFASCGI</sequence>